<feature type="compositionally biased region" description="Basic and acidic residues" evidence="1">
    <location>
        <begin position="59"/>
        <end position="74"/>
    </location>
</feature>
<evidence type="ECO:0000313" key="2">
    <source>
        <dbReference type="EMBL" id="CAI2361089.1"/>
    </source>
</evidence>
<feature type="compositionally biased region" description="Basic residues" evidence="1">
    <location>
        <begin position="48"/>
        <end position="58"/>
    </location>
</feature>
<dbReference type="Proteomes" id="UP001295684">
    <property type="component" value="Unassembled WGS sequence"/>
</dbReference>
<dbReference type="EMBL" id="CAMPGE010002289">
    <property type="protein sequence ID" value="CAI2361089.1"/>
    <property type="molecule type" value="Genomic_DNA"/>
</dbReference>
<protein>
    <submittedName>
        <fullName evidence="2">Uncharacterized protein</fullName>
    </submittedName>
</protein>
<feature type="region of interest" description="Disordered" evidence="1">
    <location>
        <begin position="1"/>
        <end position="127"/>
    </location>
</feature>
<name>A0AAD1U6H7_EUPCR</name>
<organism evidence="2 3">
    <name type="scientific">Euplotes crassus</name>
    <dbReference type="NCBI Taxonomy" id="5936"/>
    <lineage>
        <taxon>Eukaryota</taxon>
        <taxon>Sar</taxon>
        <taxon>Alveolata</taxon>
        <taxon>Ciliophora</taxon>
        <taxon>Intramacronucleata</taxon>
        <taxon>Spirotrichea</taxon>
        <taxon>Hypotrichia</taxon>
        <taxon>Euplotida</taxon>
        <taxon>Euplotidae</taxon>
        <taxon>Moneuplotes</taxon>
    </lineage>
</organism>
<accession>A0AAD1U6H7</accession>
<keyword evidence="3" id="KW-1185">Reference proteome</keyword>
<sequence length="452" mass="52107">METDAHMEDTPVVACIEETSYKESDSSHQNSAMQDVDQNSTLSPTKITPKKVVRVLKKTHTDKTTARQPRDSQRSGDSSINDQKDSPKANEESSLHSKDRKSTISTEKVENDSKVSSEPQKDIIKEETKEPISEKYLTLQFSQNLLDSLKNLNSTLDKKYHQVHEIKEHLVTLENNINKQVEEFLKEMISTNKSLEQMFLDSLRETKPESFIDNLCLKLHKSYLFENNQKINLTFYRELKVIKDYINRLKLGENSFQTKQIVQFLGIGSLQEILKDFSPLEKNLIKNLTDTERKPSCEGLNFKDEKIPPKTLSYEDDQFTKSLQRRFKSPIKQSSKKRFPRDRIHSSSVFEKRLRPKALEFQNGCNFGKKFKESEDQSIDSANTFTAFRQKGGSIDKPVLPFVSDVKIDSETITQMLIDRLSKNNGLEQLNILGKILPDIISDKPRSYSQQL</sequence>
<evidence type="ECO:0000313" key="3">
    <source>
        <dbReference type="Proteomes" id="UP001295684"/>
    </source>
</evidence>
<gene>
    <name evidence="2" type="ORF">ECRASSUSDP1_LOCUS2399</name>
</gene>
<dbReference type="AlphaFoldDB" id="A0AAD1U6H7"/>
<reference evidence="2" key="1">
    <citation type="submission" date="2023-07" db="EMBL/GenBank/DDBJ databases">
        <authorList>
            <consortium name="AG Swart"/>
            <person name="Singh M."/>
            <person name="Singh A."/>
            <person name="Seah K."/>
            <person name="Emmerich C."/>
        </authorList>
    </citation>
    <scope>NUCLEOTIDE SEQUENCE</scope>
    <source>
        <strain evidence="2">DP1</strain>
    </source>
</reference>
<feature type="compositionally biased region" description="Polar residues" evidence="1">
    <location>
        <begin position="27"/>
        <end position="46"/>
    </location>
</feature>
<evidence type="ECO:0000256" key="1">
    <source>
        <dbReference type="SAM" id="MobiDB-lite"/>
    </source>
</evidence>
<proteinExistence type="predicted"/>
<comment type="caution">
    <text evidence="2">The sequence shown here is derived from an EMBL/GenBank/DDBJ whole genome shotgun (WGS) entry which is preliminary data.</text>
</comment>
<feature type="compositionally biased region" description="Basic and acidic residues" evidence="1">
    <location>
        <begin position="82"/>
        <end position="127"/>
    </location>
</feature>